<dbReference type="PaxDb" id="2903-EOD06603"/>
<reference evidence="4" key="1">
    <citation type="journal article" date="2013" name="Nature">
        <title>Pan genome of the phytoplankton Emiliania underpins its global distribution.</title>
        <authorList>
            <person name="Read B.A."/>
            <person name="Kegel J."/>
            <person name="Klute M.J."/>
            <person name="Kuo A."/>
            <person name="Lefebvre S.C."/>
            <person name="Maumus F."/>
            <person name="Mayer C."/>
            <person name="Miller J."/>
            <person name="Monier A."/>
            <person name="Salamov A."/>
            <person name="Young J."/>
            <person name="Aguilar M."/>
            <person name="Claverie J.M."/>
            <person name="Frickenhaus S."/>
            <person name="Gonzalez K."/>
            <person name="Herman E.K."/>
            <person name="Lin Y.C."/>
            <person name="Napier J."/>
            <person name="Ogata H."/>
            <person name="Sarno A.F."/>
            <person name="Shmutz J."/>
            <person name="Schroeder D."/>
            <person name="de Vargas C."/>
            <person name="Verret F."/>
            <person name="von Dassow P."/>
            <person name="Valentin K."/>
            <person name="Van de Peer Y."/>
            <person name="Wheeler G."/>
            <person name="Dacks J.B."/>
            <person name="Delwiche C.F."/>
            <person name="Dyhrman S.T."/>
            <person name="Glockner G."/>
            <person name="John U."/>
            <person name="Richards T."/>
            <person name="Worden A.Z."/>
            <person name="Zhang X."/>
            <person name="Grigoriev I.V."/>
            <person name="Allen A.E."/>
            <person name="Bidle K."/>
            <person name="Borodovsky M."/>
            <person name="Bowler C."/>
            <person name="Brownlee C."/>
            <person name="Cock J.M."/>
            <person name="Elias M."/>
            <person name="Gladyshev V.N."/>
            <person name="Groth M."/>
            <person name="Guda C."/>
            <person name="Hadaegh A."/>
            <person name="Iglesias-Rodriguez M.D."/>
            <person name="Jenkins J."/>
            <person name="Jones B.M."/>
            <person name="Lawson T."/>
            <person name="Leese F."/>
            <person name="Lindquist E."/>
            <person name="Lobanov A."/>
            <person name="Lomsadze A."/>
            <person name="Malik S.B."/>
            <person name="Marsh M.E."/>
            <person name="Mackinder L."/>
            <person name="Mock T."/>
            <person name="Mueller-Roeber B."/>
            <person name="Pagarete A."/>
            <person name="Parker M."/>
            <person name="Probert I."/>
            <person name="Quesneville H."/>
            <person name="Raines C."/>
            <person name="Rensing S.A."/>
            <person name="Riano-Pachon D.M."/>
            <person name="Richier S."/>
            <person name="Rokitta S."/>
            <person name="Shiraiwa Y."/>
            <person name="Soanes D.M."/>
            <person name="van der Giezen M."/>
            <person name="Wahlund T.M."/>
            <person name="Williams B."/>
            <person name="Wilson W."/>
            <person name="Wolfe G."/>
            <person name="Wurch L.L."/>
        </authorList>
    </citation>
    <scope>NUCLEOTIDE SEQUENCE</scope>
</reference>
<evidence type="ECO:0000313" key="3">
    <source>
        <dbReference type="EnsemblProtists" id="EOD06603"/>
    </source>
</evidence>
<dbReference type="KEGG" id="ehx:EMIHUDRAFT_219138"/>
<dbReference type="Pfam" id="PF14226">
    <property type="entry name" value="DIOX_N"/>
    <property type="match status" value="1"/>
</dbReference>
<dbReference type="AlphaFoldDB" id="A0A0D3I5R8"/>
<sequence length="434" mass="47764">MQSVPEDQDLDYEYGTDLRPGTPRREVPILDLNDLHSADPETQAAALAELDRGFRRFGVVYVKNSGLTSEDLEDFYRVFLAFTDLPREVKEKVSGSDVWFQRGWMPPSTERSGGTAKHMEAYFAATSDADPRTQAMFPQIQAPNRWPDGWPRSDELREKQLAISRALQRVAVMLLRGVALRLGLPPFALETLAYGGPHVTQSTRHLPIPAPSGEEQAVWCEEHTDYNMLSIIPGARFFQPGEIKEFCPPPLDGGILPPAGLYHRGRPSQRHPEGEMLRGKPPEGCISAQVGQSLEVLTGGRYLATPFMIKAITGYERCSVQHFCHVRLTETLFPLPELADDAAVRTYSPPVLAGTYSTMNLVDIGLAPSTALGLEGRSDNRAHSTKNAHAVPEKWSETPCPEIAEIEVQRRGTTGTVPQLRATAKASSAAAAAR</sequence>
<reference evidence="3" key="2">
    <citation type="submission" date="2024-10" db="UniProtKB">
        <authorList>
            <consortium name="EnsemblProtists"/>
        </authorList>
    </citation>
    <scope>IDENTIFICATION</scope>
</reference>
<feature type="domain" description="Non-haem dioxygenase N-terminal" evidence="2">
    <location>
        <begin position="27"/>
        <end position="148"/>
    </location>
</feature>
<feature type="region of interest" description="Disordered" evidence="1">
    <location>
        <begin position="1"/>
        <end position="23"/>
    </location>
</feature>
<dbReference type="STRING" id="2903.R1BAB3"/>
<feature type="region of interest" description="Disordered" evidence="1">
    <location>
        <begin position="410"/>
        <end position="434"/>
    </location>
</feature>
<dbReference type="Proteomes" id="UP000013827">
    <property type="component" value="Unassembled WGS sequence"/>
</dbReference>
<dbReference type="PANTHER" id="PTHR48420">
    <property type="entry name" value="NON-HAEM DIOXYGENASE N-TERMINAL DOMAIN-CONTAINING PROTEIN"/>
    <property type="match status" value="1"/>
</dbReference>
<name>A0A0D3I5R8_EMIH1</name>
<evidence type="ECO:0000256" key="1">
    <source>
        <dbReference type="SAM" id="MobiDB-lite"/>
    </source>
</evidence>
<dbReference type="GeneID" id="17252752"/>
<dbReference type="HOGENOM" id="CLU_713122_0_0_1"/>
<dbReference type="Gene3D" id="2.60.120.330">
    <property type="entry name" value="B-lactam Antibiotic, Isopenicillin N Synthase, Chain"/>
    <property type="match status" value="1"/>
</dbReference>
<dbReference type="eggNOG" id="KOG0143">
    <property type="taxonomic scope" value="Eukaryota"/>
</dbReference>
<keyword evidence="4" id="KW-1185">Reference proteome</keyword>
<dbReference type="SUPFAM" id="SSF51197">
    <property type="entry name" value="Clavaminate synthase-like"/>
    <property type="match status" value="1"/>
</dbReference>
<protein>
    <recommendedName>
        <fullName evidence="2">Non-haem dioxygenase N-terminal domain-containing protein</fullName>
    </recommendedName>
</protein>
<accession>A0A0D3I5R8</accession>
<evidence type="ECO:0000259" key="2">
    <source>
        <dbReference type="Pfam" id="PF14226"/>
    </source>
</evidence>
<organism evidence="3 4">
    <name type="scientific">Emiliania huxleyi (strain CCMP1516)</name>
    <dbReference type="NCBI Taxonomy" id="280463"/>
    <lineage>
        <taxon>Eukaryota</taxon>
        <taxon>Haptista</taxon>
        <taxon>Haptophyta</taxon>
        <taxon>Prymnesiophyceae</taxon>
        <taxon>Isochrysidales</taxon>
        <taxon>Noelaerhabdaceae</taxon>
        <taxon>Emiliania</taxon>
    </lineage>
</organism>
<feature type="compositionally biased region" description="Low complexity" evidence="1">
    <location>
        <begin position="422"/>
        <end position="434"/>
    </location>
</feature>
<dbReference type="InterPro" id="IPR027443">
    <property type="entry name" value="IPNS-like_sf"/>
</dbReference>
<proteinExistence type="predicted"/>
<dbReference type="InterPro" id="IPR026992">
    <property type="entry name" value="DIOX_N"/>
</dbReference>
<dbReference type="PANTHER" id="PTHR48420:SF1">
    <property type="entry name" value="NON-HAEM DIOXYGENASE N-TERMINAL DOMAIN-CONTAINING PROTEIN"/>
    <property type="match status" value="1"/>
</dbReference>
<dbReference type="RefSeq" id="XP_005759032.1">
    <property type="nucleotide sequence ID" value="XM_005758975.1"/>
</dbReference>
<evidence type="ECO:0000313" key="4">
    <source>
        <dbReference type="Proteomes" id="UP000013827"/>
    </source>
</evidence>
<dbReference type="EnsemblProtists" id="EOD06603">
    <property type="protein sequence ID" value="EOD06603"/>
    <property type="gene ID" value="EMIHUDRAFT_219138"/>
</dbReference>
<feature type="compositionally biased region" description="Acidic residues" evidence="1">
    <location>
        <begin position="1"/>
        <end position="14"/>
    </location>
</feature>